<gene>
    <name evidence="1" type="ORF">SAMN04489716_3256</name>
</gene>
<sequence>MTEDPTEIAVALTSLDDTSSLGTLVERRLTDGDVRFAVDLGTELWRRYGSEPNPPWQFGSVFDDILRRLALRPGMVTETAEFFTTVAVGRRARYVASLLATEHTASEMRALTGNAELSACLSQELPLRALPPGRLWARPPHPLSWLPLALTPMEKWPDLPRHSLRGTSLSRPGVRVSPVPDGGGPLPSWRETDAGQIAAAVNGWQVEARIVTFAEAVTPHAFAGLGLASTEGLTEGFGVCSAADGWHQLFAAASMGGAYGWGEFGAYGRLAAWRSVAALTGAPPGASAGEVATLAETCTWVWFGGATGWFGGVMWDIGLAVLSADGRRLAVLAATDTD</sequence>
<evidence type="ECO:0000313" key="1">
    <source>
        <dbReference type="EMBL" id="SDT31527.1"/>
    </source>
</evidence>
<reference evidence="1 2" key="1">
    <citation type="submission" date="2016-10" db="EMBL/GenBank/DDBJ databases">
        <authorList>
            <person name="de Groot N.N."/>
        </authorList>
    </citation>
    <scope>NUCLEOTIDE SEQUENCE [LARGE SCALE GENOMIC DNA]</scope>
    <source>
        <strain evidence="1 2">DSM 43941</strain>
    </source>
</reference>
<dbReference type="InterPro" id="IPR045756">
    <property type="entry name" value="DUF6183"/>
</dbReference>
<dbReference type="Proteomes" id="UP000198688">
    <property type="component" value="Chromosome I"/>
</dbReference>
<dbReference type="RefSeq" id="WP_092545420.1">
    <property type="nucleotide sequence ID" value="NZ_BOMJ01000005.1"/>
</dbReference>
<dbReference type="EMBL" id="LT629758">
    <property type="protein sequence ID" value="SDT31527.1"/>
    <property type="molecule type" value="Genomic_DNA"/>
</dbReference>
<organism evidence="1 2">
    <name type="scientific">Actinoplanes derwentensis</name>
    <dbReference type="NCBI Taxonomy" id="113562"/>
    <lineage>
        <taxon>Bacteria</taxon>
        <taxon>Bacillati</taxon>
        <taxon>Actinomycetota</taxon>
        <taxon>Actinomycetes</taxon>
        <taxon>Micromonosporales</taxon>
        <taxon>Micromonosporaceae</taxon>
        <taxon>Actinoplanes</taxon>
    </lineage>
</organism>
<proteinExistence type="predicted"/>
<dbReference type="STRING" id="113562.SAMN04489716_3256"/>
<dbReference type="OrthoDB" id="3872040at2"/>
<evidence type="ECO:0000313" key="2">
    <source>
        <dbReference type="Proteomes" id="UP000198688"/>
    </source>
</evidence>
<accession>A0A1H1ZD92</accession>
<keyword evidence="2" id="KW-1185">Reference proteome</keyword>
<dbReference type="Pfam" id="PF19681">
    <property type="entry name" value="DUF6183"/>
    <property type="match status" value="1"/>
</dbReference>
<protein>
    <submittedName>
        <fullName evidence="1">Uncharacterized protein</fullName>
    </submittedName>
</protein>
<name>A0A1H1ZD92_9ACTN</name>
<dbReference type="AlphaFoldDB" id="A0A1H1ZD92"/>